<dbReference type="CDD" id="cd04301">
    <property type="entry name" value="NAT_SF"/>
    <property type="match status" value="1"/>
</dbReference>
<dbReference type="EMBL" id="FTNE01000025">
    <property type="protein sequence ID" value="SIR34320.1"/>
    <property type="molecule type" value="Genomic_DNA"/>
</dbReference>
<feature type="domain" description="N-acetyltransferase" evidence="1">
    <location>
        <begin position="120"/>
        <end position="265"/>
    </location>
</feature>
<accession>A0A8G2CN01</accession>
<dbReference type="PROSITE" id="PS51186">
    <property type="entry name" value="GNAT"/>
    <property type="match status" value="1"/>
</dbReference>
<organism evidence="2 3">
    <name type="scientific">Acidiphilium rubrum</name>
    <dbReference type="NCBI Taxonomy" id="526"/>
    <lineage>
        <taxon>Bacteria</taxon>
        <taxon>Pseudomonadati</taxon>
        <taxon>Pseudomonadota</taxon>
        <taxon>Alphaproteobacteria</taxon>
        <taxon>Acetobacterales</taxon>
        <taxon>Acidocellaceae</taxon>
        <taxon>Acidiphilium</taxon>
    </lineage>
</organism>
<dbReference type="InterPro" id="IPR000182">
    <property type="entry name" value="GNAT_dom"/>
</dbReference>
<sequence length="265" mass="29836">MLRNNPSLGIRTNLLFHRFDGEVIERADYLVIRTPTNPGFFFGNLLIFNTPPTPQDATAWPALFAHEFGDNPEIRHVTLIWDTEAPGDTTGFATAGYTVETALVLTAQSVRPPPKTNSAIQIRPITTDADWQAVIECQILSPSVEQDPADYRMFKTRQITRYRAMAEQGLGAWFGAFLNNKLIADLGLYHDGTIGRFQQVETHPDHRRQGICGTLVHTIARHALETLGLTTLVMVADEAYHAAKIYQQVGFEIRERHHAAFRWDP</sequence>
<dbReference type="SUPFAM" id="SSF55729">
    <property type="entry name" value="Acyl-CoA N-acyltransferases (Nat)"/>
    <property type="match status" value="1"/>
</dbReference>
<evidence type="ECO:0000313" key="3">
    <source>
        <dbReference type="Proteomes" id="UP000186308"/>
    </source>
</evidence>
<comment type="caution">
    <text evidence="2">The sequence shown here is derived from an EMBL/GenBank/DDBJ whole genome shotgun (WGS) entry which is preliminary data.</text>
</comment>
<dbReference type="OrthoDB" id="9796919at2"/>
<proteinExistence type="predicted"/>
<dbReference type="AlphaFoldDB" id="A0A8G2CN01"/>
<dbReference type="RefSeq" id="WP_035229309.1">
    <property type="nucleotide sequence ID" value="NZ_FTNE01000025.1"/>
</dbReference>
<dbReference type="GO" id="GO:0016747">
    <property type="term" value="F:acyltransferase activity, transferring groups other than amino-acyl groups"/>
    <property type="evidence" value="ECO:0007669"/>
    <property type="project" value="InterPro"/>
</dbReference>
<reference evidence="2 3" key="1">
    <citation type="submission" date="2017-01" db="EMBL/GenBank/DDBJ databases">
        <authorList>
            <person name="Varghese N."/>
            <person name="Submissions S."/>
        </authorList>
    </citation>
    <scope>NUCLEOTIDE SEQUENCE [LARGE SCALE GENOMIC DNA]</scope>
    <source>
        <strain evidence="2 3">ATCC 35905</strain>
    </source>
</reference>
<name>A0A8G2CN01_ACIRU</name>
<keyword evidence="3" id="KW-1185">Reference proteome</keyword>
<evidence type="ECO:0000259" key="1">
    <source>
        <dbReference type="PROSITE" id="PS51186"/>
    </source>
</evidence>
<gene>
    <name evidence="2" type="ORF">SAMN05421828_12546</name>
</gene>
<dbReference type="InterPro" id="IPR016181">
    <property type="entry name" value="Acyl_CoA_acyltransferase"/>
</dbReference>
<dbReference type="Gene3D" id="3.40.630.30">
    <property type="match status" value="1"/>
</dbReference>
<dbReference type="Proteomes" id="UP000186308">
    <property type="component" value="Unassembled WGS sequence"/>
</dbReference>
<protein>
    <submittedName>
        <fullName evidence="2">FR47-like protein</fullName>
    </submittedName>
</protein>
<evidence type="ECO:0000313" key="2">
    <source>
        <dbReference type="EMBL" id="SIR34320.1"/>
    </source>
</evidence>
<dbReference type="Pfam" id="PF00583">
    <property type="entry name" value="Acetyltransf_1"/>
    <property type="match status" value="1"/>
</dbReference>